<name>A0A9P1GIM4_9DINO</name>
<dbReference type="EMBL" id="CAMXCT010006525">
    <property type="protein sequence ID" value="CAI4015326.1"/>
    <property type="molecule type" value="Genomic_DNA"/>
</dbReference>
<evidence type="ECO:0000313" key="3">
    <source>
        <dbReference type="EMBL" id="CAL1168701.1"/>
    </source>
</evidence>
<dbReference type="AlphaFoldDB" id="A0A9P1GIM4"/>
<evidence type="ECO:0000256" key="1">
    <source>
        <dbReference type="SAM" id="MobiDB-lite"/>
    </source>
</evidence>
<dbReference type="EMBL" id="CAMXCT030006525">
    <property type="protein sequence ID" value="CAL4802638.1"/>
    <property type="molecule type" value="Genomic_DNA"/>
</dbReference>
<protein>
    <submittedName>
        <fullName evidence="2">Uncharacterized protein</fullName>
    </submittedName>
</protein>
<evidence type="ECO:0000313" key="4">
    <source>
        <dbReference type="Proteomes" id="UP001152797"/>
    </source>
</evidence>
<keyword evidence="4" id="KW-1185">Reference proteome</keyword>
<dbReference type="EMBL" id="CAMXCT020006525">
    <property type="protein sequence ID" value="CAL1168701.1"/>
    <property type="molecule type" value="Genomic_DNA"/>
</dbReference>
<evidence type="ECO:0000313" key="2">
    <source>
        <dbReference type="EMBL" id="CAI4015326.1"/>
    </source>
</evidence>
<gene>
    <name evidence="2" type="ORF">C1SCF055_LOCUS40160</name>
</gene>
<reference evidence="2" key="1">
    <citation type="submission" date="2022-10" db="EMBL/GenBank/DDBJ databases">
        <authorList>
            <person name="Chen Y."/>
            <person name="Dougan E. K."/>
            <person name="Chan C."/>
            <person name="Rhodes N."/>
            <person name="Thang M."/>
        </authorList>
    </citation>
    <scope>NUCLEOTIDE SEQUENCE</scope>
</reference>
<reference evidence="3" key="2">
    <citation type="submission" date="2024-04" db="EMBL/GenBank/DDBJ databases">
        <authorList>
            <person name="Chen Y."/>
            <person name="Shah S."/>
            <person name="Dougan E. K."/>
            <person name="Thang M."/>
            <person name="Chan C."/>
        </authorList>
    </citation>
    <scope>NUCLEOTIDE SEQUENCE [LARGE SCALE GENOMIC DNA]</scope>
</reference>
<sequence>MTSDPFTFSVRTNTRGWDMTDETFRKRWGTRWTAKNGDDWILTQIQYRHDEVVETWQALARESRPGPVFVQEGTMPEPPLKKPAQKKFTKAAKQDTKNKAKAPAEKKEKTAVEKKGKKA</sequence>
<accession>A0A9P1GIM4</accession>
<organism evidence="2">
    <name type="scientific">Cladocopium goreaui</name>
    <dbReference type="NCBI Taxonomy" id="2562237"/>
    <lineage>
        <taxon>Eukaryota</taxon>
        <taxon>Sar</taxon>
        <taxon>Alveolata</taxon>
        <taxon>Dinophyceae</taxon>
        <taxon>Suessiales</taxon>
        <taxon>Symbiodiniaceae</taxon>
        <taxon>Cladocopium</taxon>
    </lineage>
</organism>
<feature type="region of interest" description="Disordered" evidence="1">
    <location>
        <begin position="67"/>
        <end position="119"/>
    </location>
</feature>
<dbReference type="Proteomes" id="UP001152797">
    <property type="component" value="Unassembled WGS sequence"/>
</dbReference>
<proteinExistence type="predicted"/>
<comment type="caution">
    <text evidence="2">The sequence shown here is derived from an EMBL/GenBank/DDBJ whole genome shotgun (WGS) entry which is preliminary data.</text>
</comment>
<feature type="compositionally biased region" description="Basic and acidic residues" evidence="1">
    <location>
        <begin position="92"/>
        <end position="119"/>
    </location>
</feature>